<name>A0AAN4YZ10_ASPOZ</name>
<comment type="similarity">
    <text evidence="1">Belongs to the amidase family.</text>
</comment>
<dbReference type="AlphaFoldDB" id="A0AAN4YZ10"/>
<comment type="caution">
    <text evidence="2">The sequence shown here is derived from an EMBL/GenBank/DDBJ whole genome shotgun (WGS) entry which is preliminary data.</text>
</comment>
<proteinExistence type="inferred from homology"/>
<gene>
    <name evidence="2" type="ORF">Aory04_001202000</name>
</gene>
<evidence type="ECO:0000313" key="2">
    <source>
        <dbReference type="EMBL" id="GMG37091.1"/>
    </source>
</evidence>
<dbReference type="InterPro" id="IPR036928">
    <property type="entry name" value="AS_sf"/>
</dbReference>
<sequence length="160" mass="17516">METPKEKPSWQEIAQGVQKTRDDSIARVDPPIPSLPTALPNRVIDIPRQLLSSSEVSITETSAEDLVVSLAAGELTATAVARAFLRRAAIAQKLVSKESGFPVNYTQSLLISSAIYRPIVSMNSSPSALLPRLNDWTITWSNMEHQQGRCTAYLSVSKHT</sequence>
<dbReference type="EMBL" id="BSYA01000224">
    <property type="protein sequence ID" value="GMG37091.1"/>
    <property type="molecule type" value="Genomic_DNA"/>
</dbReference>
<protein>
    <submittedName>
        <fullName evidence="2">Unnamed protein product</fullName>
    </submittedName>
</protein>
<dbReference type="Proteomes" id="UP001165205">
    <property type="component" value="Unassembled WGS sequence"/>
</dbReference>
<dbReference type="PANTHER" id="PTHR46072">
    <property type="entry name" value="AMIDASE-RELATED-RELATED"/>
    <property type="match status" value="1"/>
</dbReference>
<dbReference type="SUPFAM" id="SSF75304">
    <property type="entry name" value="Amidase signature (AS) enzymes"/>
    <property type="match status" value="1"/>
</dbReference>
<evidence type="ECO:0000313" key="3">
    <source>
        <dbReference type="Proteomes" id="UP001165205"/>
    </source>
</evidence>
<dbReference type="PANTHER" id="PTHR46072:SF4">
    <property type="entry name" value="AMIDASE C550.07-RELATED"/>
    <property type="match status" value="1"/>
</dbReference>
<accession>A0AAN4YZ10</accession>
<evidence type="ECO:0000256" key="1">
    <source>
        <dbReference type="ARBA" id="ARBA00009199"/>
    </source>
</evidence>
<organism evidence="2 3">
    <name type="scientific">Aspergillus oryzae</name>
    <name type="common">Yellow koji mold</name>
    <dbReference type="NCBI Taxonomy" id="5062"/>
    <lineage>
        <taxon>Eukaryota</taxon>
        <taxon>Fungi</taxon>
        <taxon>Dikarya</taxon>
        <taxon>Ascomycota</taxon>
        <taxon>Pezizomycotina</taxon>
        <taxon>Eurotiomycetes</taxon>
        <taxon>Eurotiomycetidae</taxon>
        <taxon>Eurotiales</taxon>
        <taxon>Aspergillaceae</taxon>
        <taxon>Aspergillus</taxon>
        <taxon>Aspergillus subgen. Circumdati</taxon>
    </lineage>
</organism>
<reference evidence="2" key="1">
    <citation type="submission" date="2023-04" db="EMBL/GenBank/DDBJ databases">
        <title>Aspergillus oryzae NBRC 4228.</title>
        <authorList>
            <person name="Ichikawa N."/>
            <person name="Sato H."/>
            <person name="Tonouchi N."/>
        </authorList>
    </citation>
    <scope>NUCLEOTIDE SEQUENCE</scope>
    <source>
        <strain evidence="2">NBRC 4228</strain>
    </source>
</reference>